<dbReference type="SMART" id="SM00229">
    <property type="entry name" value="RasGEFN"/>
    <property type="match status" value="1"/>
</dbReference>
<feature type="compositionally biased region" description="Low complexity" evidence="3">
    <location>
        <begin position="411"/>
        <end position="423"/>
    </location>
</feature>
<sequence length="1578" mass="170957">MMQIWNVWMRPVEARNVCIRSVFMEHQVPSGMRYDSGAGYCTSAASSSNVGLTSTPVASGRNANGSSSNGGATGSATSTPTTGGCSDPNSSGSSGTNTTITPGGPGSSGHKGSIRGNKLARRARSFKDDFLEKISQIRTPTNTMTSPRGGNGAGSGNAGSYGSRKSTTDEPSKPIQDLNYHVRQVKNALTHFKDVILKNKLEMLPGNGTVVLESIANVHTALQSYTLNEQSTAFINATNHVYVSLGNLLKLCDEVLLTKEGDDCPSLSKENVKEVVELVENAVNNLVNLANEKLSDRKVTAASSAGNATGPGKLSSNASGTSSNTLQRPTVDVVSQRTSLPDIPLTPRERDILEQTSLKTVRASHSTESILRDSSPPPPPKPPLPDRSQEPPPPLPPKRKSQHAKNHSFHDTTSSDCNSTDSTIFQLGGGGSGGTSGGNSGSMGLDRMSLRSRSPEDNCSLLSASAGSLDSALNHSREEDELRALTSCSSHASAPAASLGGLVMLGAATSMQPWEESADLAGLPQNSNSSLNRNSNESGFESMYSLRVSRDQQQQQQMVQYQSTAATVTTHHHHQKSASTTSSSTSYVHKSESIVDGMTAFVLTTGKAAVQQQQQLHLQQHHQSHVLQHHQQQQQQQLQHFHQKIDTIITQPSDEGTTVGPKGSEQLACSASLTSTVTTSSSSSLSKLLVNAPSIDELGNDDVFPRPASSTSDKPPALPVKTRSHSIKRERHPSQYDNVDEVDLERSSQDSFGQFPVPSSASYLYNRQQMFHNLPSKHISLIEPRHMSRFQEEPPPLPIKKKHIMAYMEIFGSATQNQSEFMRHSVHTYNLAHSEQVSTSSTTSISHSQTMSLSPSRIAPGTVSPPNSPNISVKPPALPPKRQRINSKTPSIASTPPASPKIFHDQHHQMQHHYQQQQPAPTEINTSPSTSSLVSQGHKPTPASNQCLLDVKPSKVSQAAPDADASATTSASATTTTTAISSTTTTTTTTTTTPIASAGDGVLTTVAAAAEKNAYSSSSPNRRLTAGPHPNAPDDDYLHLCDTTTADIPAAGVGGQFASAASSKNLATGVTSRSGGTNTLVSVGTAGHGNNSSGSSNNNVESSSYLNDSHNKGRASSSSSSSALAALPARDTIYEPASAALPADDNAKDGDEVEVILRRNNNKNGITILEQQQPLNLMEELDVSNYLVFKKDSEDGPDVKGGHPDALIIHATRVQKNSDAYGEAFITTFRTFITPLELIQKLSHRYTVYHCQMNDAKQKAAKESFSLLVRVVNDLTTPDLSERLLVILMNFDYQLVSAGHLTMAKLLRVKLIEKALIYKQKASLTVPTLSSRALVAQPPTLLDLKSAEIAEQMTLLDAELFQKIEIPEVLIWAQEQCEERSPNLTRFTEHFNKMSYWARTQILSQNDAKDREKHVIKFIKIMKHLRKINNYNSYLALLSALDSAPIRRLEWHKTITEGLKEYCALIDSSSSFRAYRQALAETNPPCIPYIGLVLQDLTFVHIGNPDLLPDGATNFSKRWQQYHIVVNMKRFKKGSYPFKKNERIIGFFDNFEYYLDEDAMWQISETIKPRGSRKTNVN</sequence>
<dbReference type="Proteomes" id="UP000076408">
    <property type="component" value="Unassembled WGS sequence"/>
</dbReference>
<feature type="compositionally biased region" description="Low complexity" evidence="3">
    <location>
        <begin position="1090"/>
        <end position="1104"/>
    </location>
</feature>
<keyword evidence="1" id="KW-0344">Guanine-nucleotide releasing factor</keyword>
<feature type="compositionally biased region" description="Low complexity" evidence="3">
    <location>
        <begin position="58"/>
        <end position="102"/>
    </location>
</feature>
<keyword evidence="5" id="KW-1185">Reference proteome</keyword>
<dbReference type="CDD" id="cd00155">
    <property type="entry name" value="RasGEF"/>
    <property type="match status" value="1"/>
</dbReference>
<evidence type="ECO:0000313" key="5">
    <source>
        <dbReference type="Proteomes" id="UP000076408"/>
    </source>
</evidence>
<evidence type="ECO:0000313" key="4">
    <source>
        <dbReference type="EnsemblMetazoa" id="ASTEI03502-PA"/>
    </source>
</evidence>
<feature type="compositionally biased region" description="Gly residues" evidence="3">
    <location>
        <begin position="427"/>
        <end position="441"/>
    </location>
</feature>
<dbReference type="InterPro" id="IPR001895">
    <property type="entry name" value="RASGEF_cat_dom"/>
</dbReference>
<feature type="compositionally biased region" description="Low complexity" evidence="3">
    <location>
        <begin position="577"/>
        <end position="586"/>
    </location>
</feature>
<dbReference type="VEuPathDB" id="VectorBase:ASTE000336"/>
<feature type="region of interest" description="Disordered" evidence="3">
    <location>
        <begin position="566"/>
        <end position="586"/>
    </location>
</feature>
<dbReference type="PANTHER" id="PTHR23113:SF224">
    <property type="entry name" value="RAP GUANINE NUCLEOTIDE EXCHANGE FACTOR 1"/>
    <property type="match status" value="1"/>
</dbReference>
<dbReference type="FunFam" id="1.10.840.10:FF:000009">
    <property type="entry name" value="rap guanine nucleotide exchange factor 1"/>
    <property type="match status" value="1"/>
</dbReference>
<dbReference type="CDD" id="cd06224">
    <property type="entry name" value="REM"/>
    <property type="match status" value="1"/>
</dbReference>
<feature type="compositionally biased region" description="Low complexity" evidence="3">
    <location>
        <begin position="959"/>
        <end position="997"/>
    </location>
</feature>
<evidence type="ECO:0000256" key="3">
    <source>
        <dbReference type="SAM" id="MobiDB-lite"/>
    </source>
</evidence>
<proteinExistence type="predicted"/>
<dbReference type="PROSITE" id="PS50009">
    <property type="entry name" value="RASGEF_CAT"/>
    <property type="match status" value="1"/>
</dbReference>
<dbReference type="InterPro" id="IPR000651">
    <property type="entry name" value="Ras-like_Gua-exchang_fac_N"/>
</dbReference>
<dbReference type="PROSITE" id="PS50212">
    <property type="entry name" value="RASGEF_NTER"/>
    <property type="match status" value="1"/>
</dbReference>
<dbReference type="STRING" id="30069.A0A182Y4W6"/>
<feature type="compositionally biased region" description="Low complexity" evidence="3">
    <location>
        <begin position="887"/>
        <end position="896"/>
    </location>
</feature>
<protein>
    <recommendedName>
        <fullName evidence="2">CRK SH3-binding GNRP</fullName>
    </recommendedName>
</protein>
<dbReference type="Gene3D" id="1.10.840.10">
    <property type="entry name" value="Ras guanine-nucleotide exchange factors catalytic domain"/>
    <property type="match status" value="1"/>
</dbReference>
<feature type="compositionally biased region" description="Polar residues" evidence="3">
    <location>
        <begin position="314"/>
        <end position="339"/>
    </location>
</feature>
<dbReference type="Pfam" id="PF00617">
    <property type="entry name" value="RasGEF"/>
    <property type="match status" value="1"/>
</dbReference>
<dbReference type="Pfam" id="PF00618">
    <property type="entry name" value="RasGEF_N"/>
    <property type="match status" value="1"/>
</dbReference>
<feature type="compositionally biased region" description="Polar residues" evidence="3">
    <location>
        <begin position="354"/>
        <end position="369"/>
    </location>
</feature>
<feature type="compositionally biased region" description="Basic residues" evidence="3">
    <location>
        <begin position="722"/>
        <end position="731"/>
    </location>
</feature>
<dbReference type="InterPro" id="IPR008937">
    <property type="entry name" value="Ras-like_GEF"/>
</dbReference>
<reference evidence="5" key="1">
    <citation type="journal article" date="2014" name="Genome Biol.">
        <title>Genome analysis of a major urban malaria vector mosquito, Anopheles stephensi.</title>
        <authorList>
            <person name="Jiang X."/>
            <person name="Peery A."/>
            <person name="Hall A.B."/>
            <person name="Sharma A."/>
            <person name="Chen X.G."/>
            <person name="Waterhouse R.M."/>
            <person name="Komissarov A."/>
            <person name="Riehle M.M."/>
            <person name="Shouche Y."/>
            <person name="Sharakhova M.V."/>
            <person name="Lawson D."/>
            <person name="Pakpour N."/>
            <person name="Arensburger P."/>
            <person name="Davidson V.L."/>
            <person name="Eiglmeier K."/>
            <person name="Emrich S."/>
            <person name="George P."/>
            <person name="Kennedy R.C."/>
            <person name="Mane S.P."/>
            <person name="Maslen G."/>
            <person name="Oringanje C."/>
            <person name="Qi Y."/>
            <person name="Settlage R."/>
            <person name="Tojo M."/>
            <person name="Tubio J.M."/>
            <person name="Unger M.F."/>
            <person name="Wang B."/>
            <person name="Vernick K.D."/>
            <person name="Ribeiro J.M."/>
            <person name="James A.A."/>
            <person name="Michel K."/>
            <person name="Riehle M.A."/>
            <person name="Luckhart S."/>
            <person name="Sharakhov I.V."/>
            <person name="Tu Z."/>
        </authorList>
    </citation>
    <scope>NUCLEOTIDE SEQUENCE [LARGE SCALE GENOMIC DNA]</scope>
    <source>
        <strain evidence="5">Indian</strain>
    </source>
</reference>
<feature type="region of interest" description="Disordered" evidence="3">
    <location>
        <begin position="696"/>
        <end position="737"/>
    </location>
</feature>
<evidence type="ECO:0000256" key="1">
    <source>
        <dbReference type="ARBA" id="ARBA00022658"/>
    </source>
</evidence>
<reference evidence="4" key="2">
    <citation type="submission" date="2020-05" db="UniProtKB">
        <authorList>
            <consortium name="EnsemblMetazoa"/>
        </authorList>
    </citation>
    <scope>IDENTIFICATION</scope>
    <source>
        <strain evidence="4">Indian</strain>
    </source>
</reference>
<dbReference type="VEuPathDB" id="VectorBase:ASTEI03502"/>
<feature type="compositionally biased region" description="Polar residues" evidence="3">
    <location>
        <begin position="136"/>
        <end position="148"/>
    </location>
</feature>
<feature type="region of interest" description="Disordered" evidence="3">
    <location>
        <begin position="840"/>
        <end position="997"/>
    </location>
</feature>
<feature type="compositionally biased region" description="Basic residues" evidence="3">
    <location>
        <begin position="397"/>
        <end position="407"/>
    </location>
</feature>
<dbReference type="GO" id="GO:0007265">
    <property type="term" value="P:Ras protein signal transduction"/>
    <property type="evidence" value="ECO:0007669"/>
    <property type="project" value="TreeGrafter"/>
</dbReference>
<dbReference type="InterPro" id="IPR023578">
    <property type="entry name" value="Ras_GEF_dom_sf"/>
</dbReference>
<feature type="compositionally biased region" description="Polar residues" evidence="3">
    <location>
        <begin position="1068"/>
        <end position="1082"/>
    </location>
</feature>
<feature type="compositionally biased region" description="Pro residues" evidence="3">
    <location>
        <begin position="375"/>
        <end position="396"/>
    </location>
</feature>
<dbReference type="GO" id="GO:0005886">
    <property type="term" value="C:plasma membrane"/>
    <property type="evidence" value="ECO:0007669"/>
    <property type="project" value="TreeGrafter"/>
</dbReference>
<dbReference type="EnsemblMetazoa" id="ASTEI03502-RA">
    <property type="protein sequence ID" value="ASTEI03502-PA"/>
    <property type="gene ID" value="ASTEI03502"/>
</dbReference>
<dbReference type="GO" id="GO:0005085">
    <property type="term" value="F:guanyl-nucleotide exchange factor activity"/>
    <property type="evidence" value="ECO:0007669"/>
    <property type="project" value="UniProtKB-KW"/>
</dbReference>
<dbReference type="SMART" id="SM00147">
    <property type="entry name" value="RasGEF"/>
    <property type="match status" value="1"/>
</dbReference>
<dbReference type="OMA" id="CNAINIT"/>
<feature type="region of interest" description="Disordered" evidence="3">
    <location>
        <begin position="301"/>
        <end position="462"/>
    </location>
</feature>
<feature type="compositionally biased region" description="Low complexity" evidence="3">
    <location>
        <begin position="840"/>
        <end position="852"/>
    </location>
</feature>
<accession>A0A182Y4W6</accession>
<organism evidence="4 5">
    <name type="scientific">Anopheles stephensi</name>
    <name type="common">Indo-Pakistan malaria mosquito</name>
    <dbReference type="NCBI Taxonomy" id="30069"/>
    <lineage>
        <taxon>Eukaryota</taxon>
        <taxon>Metazoa</taxon>
        <taxon>Ecdysozoa</taxon>
        <taxon>Arthropoda</taxon>
        <taxon>Hexapoda</taxon>
        <taxon>Insecta</taxon>
        <taxon>Pterygota</taxon>
        <taxon>Neoptera</taxon>
        <taxon>Endopterygota</taxon>
        <taxon>Diptera</taxon>
        <taxon>Nematocera</taxon>
        <taxon>Culicoidea</taxon>
        <taxon>Culicidae</taxon>
        <taxon>Anophelinae</taxon>
        <taxon>Anopheles</taxon>
    </lineage>
</organism>
<name>A0A182Y4W6_ANOST</name>
<dbReference type="InterPro" id="IPR036964">
    <property type="entry name" value="RASGEF_cat_dom_sf"/>
</dbReference>
<evidence type="ECO:0000256" key="2">
    <source>
        <dbReference type="ARBA" id="ARBA00083313"/>
    </source>
</evidence>
<feature type="compositionally biased region" description="Polar residues" evidence="3">
    <location>
        <begin position="919"/>
        <end position="935"/>
    </location>
</feature>
<feature type="compositionally biased region" description="Gly residues" evidence="3">
    <location>
        <begin position="149"/>
        <end position="159"/>
    </location>
</feature>
<dbReference type="VEuPathDB" id="VectorBase:ASTEI20_034942"/>
<dbReference type="Gene3D" id="1.20.870.10">
    <property type="entry name" value="Son of sevenless (SoS) protein Chain: S domain 1"/>
    <property type="match status" value="1"/>
</dbReference>
<feature type="region of interest" description="Disordered" evidence="3">
    <location>
        <begin position="1068"/>
        <end position="1122"/>
    </location>
</feature>
<feature type="region of interest" description="Disordered" evidence="3">
    <location>
        <begin position="51"/>
        <end position="175"/>
    </location>
</feature>
<feature type="region of interest" description="Disordered" evidence="3">
    <location>
        <begin position="1013"/>
        <end position="1036"/>
    </location>
</feature>
<dbReference type="PANTHER" id="PTHR23113">
    <property type="entry name" value="GUANINE NUCLEOTIDE EXCHANGE FACTOR"/>
    <property type="match status" value="1"/>
</dbReference>
<dbReference type="SUPFAM" id="SSF48366">
    <property type="entry name" value="Ras GEF"/>
    <property type="match status" value="1"/>
</dbReference>